<dbReference type="AlphaFoldDB" id="A0A518N340"/>
<dbReference type="EMBL" id="CP042218">
    <property type="protein sequence ID" value="QDW66322.1"/>
    <property type="molecule type" value="Genomic_DNA"/>
</dbReference>
<gene>
    <name evidence="3" type="ORF">FPZ22_04940</name>
</gene>
<evidence type="ECO:0000256" key="1">
    <source>
        <dbReference type="SAM" id="SignalP"/>
    </source>
</evidence>
<proteinExistence type="predicted"/>
<keyword evidence="4" id="KW-1185">Reference proteome</keyword>
<reference evidence="3 4" key="1">
    <citation type="submission" date="2019-07" db="EMBL/GenBank/DDBJ databases">
        <title>Full genome sequence of Luteimonas sp. Gr-4.</title>
        <authorList>
            <person name="Im W.-T."/>
        </authorList>
    </citation>
    <scope>NUCLEOTIDE SEQUENCE [LARGE SCALE GENOMIC DNA]</scope>
    <source>
        <strain evidence="3 4">Gr-4</strain>
    </source>
</reference>
<keyword evidence="1" id="KW-0732">Signal</keyword>
<accession>A0A518N340</accession>
<name>A0A518N340_9GAMM</name>
<dbReference type="RefSeq" id="WP_144890957.1">
    <property type="nucleotide sequence ID" value="NZ_CP042218.1"/>
</dbReference>
<evidence type="ECO:0000313" key="4">
    <source>
        <dbReference type="Proteomes" id="UP000316584"/>
    </source>
</evidence>
<dbReference type="Pfam" id="PF13511">
    <property type="entry name" value="DUF4124"/>
    <property type="match status" value="1"/>
</dbReference>
<sequence>MHRIVSVAILALAASPAFAQQTTGEVYQWTDAKGVTHYSQTPPPRGDYQHRLITSSEGTAPTAAAPTAAAPTAAGNSNCIIARANIAALQGEGEVQQDTDGDGKPDTVLDAAQRAAQLELARAAAKAYCAP</sequence>
<protein>
    <submittedName>
        <fullName evidence="3">DUF4124 domain-containing protein</fullName>
    </submittedName>
</protein>
<feature type="chain" id="PRO_5022126367" evidence="1">
    <location>
        <begin position="20"/>
        <end position="131"/>
    </location>
</feature>
<evidence type="ECO:0000259" key="2">
    <source>
        <dbReference type="Pfam" id="PF13511"/>
    </source>
</evidence>
<dbReference type="InterPro" id="IPR025392">
    <property type="entry name" value="DUF4124"/>
</dbReference>
<feature type="signal peptide" evidence="1">
    <location>
        <begin position="1"/>
        <end position="19"/>
    </location>
</feature>
<dbReference type="OrthoDB" id="7068596at2"/>
<dbReference type="Proteomes" id="UP000316584">
    <property type="component" value="Chromosome"/>
</dbReference>
<dbReference type="KEGG" id="lug:FPZ22_04940"/>
<evidence type="ECO:0000313" key="3">
    <source>
        <dbReference type="EMBL" id="QDW66322.1"/>
    </source>
</evidence>
<organism evidence="3 4">
    <name type="scientific">Luteimonas granuli</name>
    <dbReference type="NCBI Taxonomy" id="1176533"/>
    <lineage>
        <taxon>Bacteria</taxon>
        <taxon>Pseudomonadati</taxon>
        <taxon>Pseudomonadota</taxon>
        <taxon>Gammaproteobacteria</taxon>
        <taxon>Lysobacterales</taxon>
        <taxon>Lysobacteraceae</taxon>
        <taxon>Luteimonas</taxon>
    </lineage>
</organism>
<feature type="domain" description="DUF4124" evidence="2">
    <location>
        <begin position="16"/>
        <end position="67"/>
    </location>
</feature>